<feature type="signal peptide" evidence="1">
    <location>
        <begin position="1"/>
        <end position="19"/>
    </location>
</feature>
<feature type="chain" id="PRO_5034432415" evidence="1">
    <location>
        <begin position="20"/>
        <end position="165"/>
    </location>
</feature>
<protein>
    <submittedName>
        <fullName evidence="2">Uncharacterized protein</fullName>
    </submittedName>
</protein>
<name>A0A8H7TDM6_9HELO</name>
<organism evidence="2 3">
    <name type="scientific">Cadophora malorum</name>
    <dbReference type="NCBI Taxonomy" id="108018"/>
    <lineage>
        <taxon>Eukaryota</taxon>
        <taxon>Fungi</taxon>
        <taxon>Dikarya</taxon>
        <taxon>Ascomycota</taxon>
        <taxon>Pezizomycotina</taxon>
        <taxon>Leotiomycetes</taxon>
        <taxon>Helotiales</taxon>
        <taxon>Ploettnerulaceae</taxon>
        <taxon>Cadophora</taxon>
    </lineage>
</organism>
<keyword evidence="3" id="KW-1185">Reference proteome</keyword>
<dbReference type="Proteomes" id="UP000664132">
    <property type="component" value="Unassembled WGS sequence"/>
</dbReference>
<evidence type="ECO:0000313" key="2">
    <source>
        <dbReference type="EMBL" id="KAG4416888.1"/>
    </source>
</evidence>
<dbReference type="AlphaFoldDB" id="A0A8H7TDM6"/>
<proteinExistence type="predicted"/>
<dbReference type="OrthoDB" id="3463022at2759"/>
<accession>A0A8H7TDM6</accession>
<reference evidence="2" key="1">
    <citation type="submission" date="2021-02" db="EMBL/GenBank/DDBJ databases">
        <title>Genome sequence Cadophora malorum strain M34.</title>
        <authorList>
            <person name="Stefanovic E."/>
            <person name="Vu D."/>
            <person name="Scully C."/>
            <person name="Dijksterhuis J."/>
            <person name="Roader J."/>
            <person name="Houbraken J."/>
        </authorList>
    </citation>
    <scope>NUCLEOTIDE SEQUENCE</scope>
    <source>
        <strain evidence="2">M34</strain>
    </source>
</reference>
<evidence type="ECO:0000313" key="3">
    <source>
        <dbReference type="Proteomes" id="UP000664132"/>
    </source>
</evidence>
<comment type="caution">
    <text evidence="2">The sequence shown here is derived from an EMBL/GenBank/DDBJ whole genome shotgun (WGS) entry which is preliminary data.</text>
</comment>
<dbReference type="EMBL" id="JAFJYH010000171">
    <property type="protein sequence ID" value="KAG4416888.1"/>
    <property type="molecule type" value="Genomic_DNA"/>
</dbReference>
<gene>
    <name evidence="2" type="ORF">IFR04_009966</name>
</gene>
<evidence type="ECO:0000256" key="1">
    <source>
        <dbReference type="SAM" id="SignalP"/>
    </source>
</evidence>
<sequence>MRAFTIIPAVLTMIQIIRARSVPGTEINNLDPFMCTSFGKGCYLHLDVVTEVFTCTCSTNPKNLPDLARFYTEANYSGIEYQAYGNYQACQNLPDTWDKKTRSMKSNLDPAVICCVYTDIDCVKDGRHWTPVGESVQQFQGFYALGVRSYMCNLKVDETSTCDGL</sequence>
<keyword evidence="1" id="KW-0732">Signal</keyword>
<dbReference type="Gene3D" id="2.60.20.10">
    <property type="entry name" value="Crystallins"/>
    <property type="match status" value="1"/>
</dbReference>